<dbReference type="PANTHER" id="PTHR31654:SF0">
    <property type="entry name" value="SECRETED BETA-GLUCOSIDASE ADG3-RELATED"/>
    <property type="match status" value="1"/>
</dbReference>
<feature type="region of interest" description="Disordered" evidence="2">
    <location>
        <begin position="25"/>
        <end position="45"/>
    </location>
</feature>
<feature type="compositionally biased region" description="Basic residues" evidence="2">
    <location>
        <begin position="25"/>
        <end position="36"/>
    </location>
</feature>
<dbReference type="RefSeq" id="XP_020116238.1">
    <property type="nucleotide sequence ID" value="XM_020263600.1"/>
</dbReference>
<accession>A0A225ARP8</accession>
<comment type="similarity">
    <text evidence="1">Belongs to the SUN family.</text>
</comment>
<keyword evidence="3" id="KW-0732">Signal</keyword>
<reference evidence="4 5" key="1">
    <citation type="submission" date="2015-06" db="EMBL/GenBank/DDBJ databases">
        <title>Talaromyces atroroseus IBT 11181 draft genome.</title>
        <authorList>
            <person name="Rasmussen K.B."/>
            <person name="Rasmussen S."/>
            <person name="Petersen B."/>
            <person name="Sicheritz-Ponten T."/>
            <person name="Mortensen U.H."/>
            <person name="Thrane U."/>
        </authorList>
    </citation>
    <scope>NUCLEOTIDE SEQUENCE [LARGE SCALE GENOMIC DNA]</scope>
    <source>
        <strain evidence="4 5">IBT 11181</strain>
    </source>
</reference>
<feature type="signal peptide" evidence="3">
    <location>
        <begin position="1"/>
        <end position="22"/>
    </location>
</feature>
<dbReference type="Pfam" id="PF03856">
    <property type="entry name" value="SUN"/>
    <property type="match status" value="1"/>
</dbReference>
<evidence type="ECO:0000313" key="5">
    <source>
        <dbReference type="Proteomes" id="UP000214365"/>
    </source>
</evidence>
<evidence type="ECO:0008006" key="6">
    <source>
        <dbReference type="Google" id="ProtNLM"/>
    </source>
</evidence>
<dbReference type="OrthoDB" id="5554151at2759"/>
<comment type="caution">
    <text evidence="4">The sequence shown here is derived from an EMBL/GenBank/DDBJ whole genome shotgun (WGS) entry which is preliminary data.</text>
</comment>
<feature type="chain" id="PRO_5013144120" description="Secreted beta-glucosidase adg3" evidence="3">
    <location>
        <begin position="23"/>
        <end position="365"/>
    </location>
</feature>
<dbReference type="Proteomes" id="UP000214365">
    <property type="component" value="Unassembled WGS sequence"/>
</dbReference>
<evidence type="ECO:0000256" key="1">
    <source>
        <dbReference type="ARBA" id="ARBA00010579"/>
    </source>
</evidence>
<dbReference type="AlphaFoldDB" id="A0A225ARP8"/>
<gene>
    <name evidence="4" type="ORF">UA08_08706</name>
</gene>
<keyword evidence="5" id="KW-1185">Reference proteome</keyword>
<dbReference type="STRING" id="1441469.A0A225ARP8"/>
<name>A0A225ARP8_TALAT</name>
<evidence type="ECO:0000256" key="2">
    <source>
        <dbReference type="SAM" id="MobiDB-lite"/>
    </source>
</evidence>
<dbReference type="EMBL" id="LFMY01000016">
    <property type="protein sequence ID" value="OKL56117.1"/>
    <property type="molecule type" value="Genomic_DNA"/>
</dbReference>
<dbReference type="InterPro" id="IPR053088">
    <property type="entry name" value="Beta-glucosidase/SUN-like"/>
</dbReference>
<sequence>MKSASLACRVAALAGLLAFAEASHSHHHSHDHRTQHLRTPTEEGDLAVQKRGGQCQFPTDAGLVAVTPDSDNAGWAMSPDQKCTPGSWCPYACPAGQVSMQWNPKATSYTYPLSMDGGLYCDEDGNMQKPFPDKDYCVDGTGTVSAVNKAGQALSFCQTVLPGNEAMLIPTLVEDTATLAVPGPSFWLSTAAHFYINPPGTGTEGCIWGTNANPIGNWAYFVAGANTDSTGNTFVKIGYNPVVQEASTPFRDTPATFGVEITCDDDAGCNGLPCKIDPSVNALNEVTSNESSDGAGGAAYCVVTVPKGKSANLYSIVNFFSHNHVSQPKLSQLNKHLKHLKRIKLDSKLDHIHSDQLFFLFHVIL</sequence>
<dbReference type="GeneID" id="31008462"/>
<dbReference type="PANTHER" id="PTHR31654">
    <property type="entry name" value="SECRETED BETA-GLUCOSIDASE ADG3-RELATED"/>
    <property type="match status" value="1"/>
</dbReference>
<evidence type="ECO:0000313" key="4">
    <source>
        <dbReference type="EMBL" id="OKL56117.1"/>
    </source>
</evidence>
<protein>
    <recommendedName>
        <fullName evidence="6">Secreted beta-glucosidase adg3</fullName>
    </recommendedName>
</protein>
<proteinExistence type="inferred from homology"/>
<evidence type="ECO:0000256" key="3">
    <source>
        <dbReference type="SAM" id="SignalP"/>
    </source>
</evidence>
<organism evidence="4 5">
    <name type="scientific">Talaromyces atroroseus</name>
    <dbReference type="NCBI Taxonomy" id="1441469"/>
    <lineage>
        <taxon>Eukaryota</taxon>
        <taxon>Fungi</taxon>
        <taxon>Dikarya</taxon>
        <taxon>Ascomycota</taxon>
        <taxon>Pezizomycotina</taxon>
        <taxon>Eurotiomycetes</taxon>
        <taxon>Eurotiomycetidae</taxon>
        <taxon>Eurotiales</taxon>
        <taxon>Trichocomaceae</taxon>
        <taxon>Talaromyces</taxon>
        <taxon>Talaromyces sect. Trachyspermi</taxon>
    </lineage>
</organism>
<dbReference type="InterPro" id="IPR005556">
    <property type="entry name" value="SUN"/>
</dbReference>